<keyword evidence="2" id="KW-0812">Transmembrane</keyword>
<dbReference type="EMBL" id="MCFL01000020">
    <property type="protein sequence ID" value="ORZ35833.1"/>
    <property type="molecule type" value="Genomic_DNA"/>
</dbReference>
<evidence type="ECO:0000256" key="2">
    <source>
        <dbReference type="SAM" id="Phobius"/>
    </source>
</evidence>
<evidence type="ECO:0000256" key="1">
    <source>
        <dbReference type="SAM" id="MobiDB-lite"/>
    </source>
</evidence>
<keyword evidence="4" id="KW-1185">Reference proteome</keyword>
<keyword evidence="2" id="KW-0472">Membrane</keyword>
<feature type="transmembrane region" description="Helical" evidence="2">
    <location>
        <begin position="199"/>
        <end position="224"/>
    </location>
</feature>
<dbReference type="Proteomes" id="UP000193411">
    <property type="component" value="Unassembled WGS sequence"/>
</dbReference>
<name>A0A1Y2HQ65_9FUNG</name>
<evidence type="ECO:0000313" key="3">
    <source>
        <dbReference type="EMBL" id="ORZ35833.1"/>
    </source>
</evidence>
<keyword evidence="2" id="KW-1133">Transmembrane helix</keyword>
<organism evidence="3 4">
    <name type="scientific">Catenaria anguillulae PL171</name>
    <dbReference type="NCBI Taxonomy" id="765915"/>
    <lineage>
        <taxon>Eukaryota</taxon>
        <taxon>Fungi</taxon>
        <taxon>Fungi incertae sedis</taxon>
        <taxon>Blastocladiomycota</taxon>
        <taxon>Blastocladiomycetes</taxon>
        <taxon>Blastocladiales</taxon>
        <taxon>Catenariaceae</taxon>
        <taxon>Catenaria</taxon>
    </lineage>
</organism>
<comment type="caution">
    <text evidence="3">The sequence shown here is derived from an EMBL/GenBank/DDBJ whole genome shotgun (WGS) entry which is preliminary data.</text>
</comment>
<protein>
    <submittedName>
        <fullName evidence="3">Uncharacterized protein</fullName>
    </submittedName>
</protein>
<feature type="region of interest" description="Disordered" evidence="1">
    <location>
        <begin position="166"/>
        <end position="193"/>
    </location>
</feature>
<gene>
    <name evidence="3" type="ORF">BCR44DRAFT_35468</name>
</gene>
<reference evidence="3 4" key="1">
    <citation type="submission" date="2016-07" db="EMBL/GenBank/DDBJ databases">
        <title>Pervasive Adenine N6-methylation of Active Genes in Fungi.</title>
        <authorList>
            <consortium name="DOE Joint Genome Institute"/>
            <person name="Mondo S.J."/>
            <person name="Dannebaum R.O."/>
            <person name="Kuo R.C."/>
            <person name="Labutti K."/>
            <person name="Haridas S."/>
            <person name="Kuo A."/>
            <person name="Salamov A."/>
            <person name="Ahrendt S.R."/>
            <person name="Lipzen A."/>
            <person name="Sullivan W."/>
            <person name="Andreopoulos W.B."/>
            <person name="Clum A."/>
            <person name="Lindquist E."/>
            <person name="Daum C."/>
            <person name="Ramamoorthy G.K."/>
            <person name="Gryganskyi A."/>
            <person name="Culley D."/>
            <person name="Magnuson J.K."/>
            <person name="James T.Y."/>
            <person name="O'Malley M.A."/>
            <person name="Stajich J.E."/>
            <person name="Spatafora J.W."/>
            <person name="Visel A."/>
            <person name="Grigoriev I.V."/>
        </authorList>
    </citation>
    <scope>NUCLEOTIDE SEQUENCE [LARGE SCALE GENOMIC DNA]</scope>
    <source>
        <strain evidence="3 4">PL171</strain>
    </source>
</reference>
<proteinExistence type="predicted"/>
<feature type="compositionally biased region" description="Low complexity" evidence="1">
    <location>
        <begin position="177"/>
        <end position="193"/>
    </location>
</feature>
<evidence type="ECO:0000313" key="4">
    <source>
        <dbReference type="Proteomes" id="UP000193411"/>
    </source>
</evidence>
<sequence length="401" mass="42628">MSHIKSIDLARTDTAHTTLRNTTYLCPGPSFITRLDFQIYTFNGYRESPYPSGAVIYCSDGGAATFINFWPQESIAPGGKVAMVRGVNVPEGIRDVTATYGQYINSIGYAGGKVMAGRSEFGAQFSQADPGSRVRGCLFKGMQLFYVAWFDGAKLLFDCSHTDGSNPGGSGHGGSDHGVSTTASTASIPASSSPKSTTFLLEFTAGLLAVFSVILTIFVLIHVFRANSQRSAKVQDVNGGPGRSRGGGYYKVPTQHIAIPINYAAAMAQASSRGVRAGLLAHGEHVEPEEQDLAVPVVATPTPTPANRRLPFAGFRGGNGRSGHGASDDMAAAAARVMVVRPPHRALDDNESLYLPTSSEQSMFGAESLYLPTSSDFYLDYDEDADADVDFDDSTMVASKE</sequence>
<dbReference type="AlphaFoldDB" id="A0A1Y2HQ65"/>
<accession>A0A1Y2HQ65</accession>